<name>A0ABS6D4F6_9FIRM</name>
<comment type="caution">
    <text evidence="1">The sequence shown here is derived from an EMBL/GenBank/DDBJ whole genome shotgun (WGS) entry which is preliminary data.</text>
</comment>
<gene>
    <name evidence="1" type="ORF">HGO97_011750</name>
</gene>
<proteinExistence type="predicted"/>
<protein>
    <submittedName>
        <fullName evidence="1">Phage major tail protein, TP901-1 family</fullName>
    </submittedName>
</protein>
<dbReference type="Pfam" id="PF06199">
    <property type="entry name" value="Phage_tail_2"/>
    <property type="match status" value="1"/>
</dbReference>
<evidence type="ECO:0000313" key="2">
    <source>
        <dbReference type="Proteomes" id="UP000723714"/>
    </source>
</evidence>
<dbReference type="InterPro" id="IPR011855">
    <property type="entry name" value="Phgtail_TP901_1"/>
</dbReference>
<reference evidence="1 2" key="1">
    <citation type="submission" date="2021-06" db="EMBL/GenBank/DDBJ databases">
        <title>Faecalicatena sp. nov. isolated from porcine feces.</title>
        <authorList>
            <person name="Oh B.S."/>
            <person name="Lee J.H."/>
        </authorList>
    </citation>
    <scope>NUCLEOTIDE SEQUENCE [LARGE SCALE GENOMIC DNA]</scope>
    <source>
        <strain evidence="1 2">AGMB00832</strain>
    </source>
</reference>
<dbReference type="EMBL" id="JABACJ020000010">
    <property type="protein sequence ID" value="MBU3876485.1"/>
    <property type="molecule type" value="Genomic_DNA"/>
</dbReference>
<sequence length="172" mass="18594">MSVIKGKRMVYLYRILKDAETSTATAIAFTTENSRSKSRDSDTVATKDGVIRVPQEAEVELSTTALFANENDEMIGKLEAALDSGEKVEIWEVNLDNPGTGEDAGKYAAKYFQGFVTSFELASNSEDHAEATLEFGIEGTGVKGFATITDAQQELASYVFKDTAKDAAPADK</sequence>
<accession>A0ABS6D4F6</accession>
<organism evidence="1 2">
    <name type="scientific">Faecalicatena faecalis</name>
    <dbReference type="NCBI Taxonomy" id="2726362"/>
    <lineage>
        <taxon>Bacteria</taxon>
        <taxon>Bacillati</taxon>
        <taxon>Bacillota</taxon>
        <taxon>Clostridia</taxon>
        <taxon>Lachnospirales</taxon>
        <taxon>Lachnospiraceae</taxon>
        <taxon>Faecalicatena</taxon>
    </lineage>
</organism>
<evidence type="ECO:0000313" key="1">
    <source>
        <dbReference type="EMBL" id="MBU3876485.1"/>
    </source>
</evidence>
<dbReference type="Proteomes" id="UP000723714">
    <property type="component" value="Unassembled WGS sequence"/>
</dbReference>
<dbReference type="RefSeq" id="WP_216241871.1">
    <property type="nucleotide sequence ID" value="NZ_JABACJ020000010.1"/>
</dbReference>
<dbReference type="NCBIfam" id="TIGR02126">
    <property type="entry name" value="phgtail_TP901_1"/>
    <property type="match status" value="1"/>
</dbReference>
<keyword evidence="2" id="KW-1185">Reference proteome</keyword>